<feature type="region of interest" description="Disordered" evidence="1">
    <location>
        <begin position="1"/>
        <end position="42"/>
    </location>
</feature>
<reference evidence="2" key="3">
    <citation type="submission" date="2020-02" db="EMBL/GenBank/DDBJ databases">
        <authorList>
            <person name="Sarangi A.N."/>
            <person name="Ghosh S."/>
            <person name="Mukherjee M."/>
            <person name="Tripathy S."/>
        </authorList>
    </citation>
    <scope>NUCLEOTIDE SEQUENCE</scope>
    <source>
        <strain evidence="2">BDU141951</strain>
    </source>
</reference>
<organism evidence="2">
    <name type="scientific">Lyngbya confervoides BDU141951</name>
    <dbReference type="NCBI Taxonomy" id="1574623"/>
    <lineage>
        <taxon>Bacteria</taxon>
        <taxon>Bacillati</taxon>
        <taxon>Cyanobacteriota</taxon>
        <taxon>Cyanophyceae</taxon>
        <taxon>Oscillatoriophycideae</taxon>
        <taxon>Oscillatoriales</taxon>
        <taxon>Microcoleaceae</taxon>
        <taxon>Lyngbya</taxon>
    </lineage>
</organism>
<evidence type="ECO:0000256" key="1">
    <source>
        <dbReference type="SAM" id="MobiDB-lite"/>
    </source>
</evidence>
<comment type="caution">
    <text evidence="2">The sequence shown here is derived from an EMBL/GenBank/DDBJ whole genome shotgun (WGS) entry which is preliminary data.</text>
</comment>
<gene>
    <name evidence="2" type="ORF">QQ91_011670</name>
</gene>
<feature type="compositionally biased region" description="Pro residues" evidence="1">
    <location>
        <begin position="22"/>
        <end position="33"/>
    </location>
</feature>
<proteinExistence type="predicted"/>
<accession>A0A0C1V6C4</accession>
<evidence type="ECO:0000313" key="2">
    <source>
        <dbReference type="EMBL" id="NEV67775.1"/>
    </source>
</evidence>
<feature type="compositionally biased region" description="Low complexity" evidence="1">
    <location>
        <begin position="1"/>
        <end position="12"/>
    </location>
</feature>
<dbReference type="EMBL" id="JTHE02000003">
    <property type="protein sequence ID" value="NEV67775.1"/>
    <property type="molecule type" value="Genomic_DNA"/>
</dbReference>
<sequence>MPSASLPSSSGVSRDRLAQAQTPPPVPPQPDPVPASRVPTTGIMGLTPAIEDDLGVGHLRPEDLSFLANPDSDDNRSLLGAGWLQSAAIPIYIEPNGNHWGWIINGWLVPNGQAPIALGQDASFLMWQTYPDLMSFPVKQLREDGWFQFQYTPAGTAWAHVDHLDLGAIDLVIEPWEGRFAEVEQVAFRQHGLSKSLYSVPGSERASILGLVGPNSLIQPLAFEGDWMLVTVTQPTDGCSAFPGASTQEGWMRWRNEEQGALIWFDPQGC</sequence>
<name>A0A0C1V6C4_9CYAN</name>
<protein>
    <submittedName>
        <fullName evidence="2">Uncharacterized protein</fullName>
    </submittedName>
</protein>
<reference evidence="2" key="1">
    <citation type="submission" date="2014-11" db="EMBL/GenBank/DDBJ databases">
        <authorList>
            <person name="Malar M.C."/>
            <person name="Sen D."/>
            <person name="Tripathy S."/>
        </authorList>
    </citation>
    <scope>NUCLEOTIDE SEQUENCE</scope>
    <source>
        <strain evidence="2">BDU141951</strain>
    </source>
</reference>
<dbReference type="AlphaFoldDB" id="A0A0C1V6C4"/>
<reference evidence="2" key="2">
    <citation type="journal article" date="2015" name="Genome Announc.">
        <title>Draft Genome Sequence of Filamentous Marine Cyanobacterium Lyngbya confervoides Strain BDU141951.</title>
        <authorList>
            <person name="Chandrababunaidu M.M."/>
            <person name="Sen D."/>
            <person name="Tripathy S."/>
        </authorList>
    </citation>
    <scope>NUCLEOTIDE SEQUENCE</scope>
    <source>
        <strain evidence="2">BDU141951</strain>
    </source>
</reference>